<dbReference type="Pfam" id="PF13643">
    <property type="entry name" value="DUF4145"/>
    <property type="match status" value="1"/>
</dbReference>
<dbReference type="Proteomes" id="UP001528912">
    <property type="component" value="Unassembled WGS sequence"/>
</dbReference>
<keyword evidence="3" id="KW-1185">Reference proteome</keyword>
<protein>
    <submittedName>
        <fullName evidence="2">DUF4145 domain-containing protein</fullName>
    </submittedName>
</protein>
<dbReference type="EMBL" id="JAROAV010000049">
    <property type="protein sequence ID" value="MDF8266093.1"/>
    <property type="molecule type" value="Genomic_DNA"/>
</dbReference>
<name>A0ABT6CB23_9MICO</name>
<comment type="caution">
    <text evidence="2">The sequence shown here is derived from an EMBL/GenBank/DDBJ whole genome shotgun (WGS) entry which is preliminary data.</text>
</comment>
<sequence>MAQTTCGRCGRLAYMPAASGLHLVKHPSDFGYLQEAAYKCPNCGRLNIASEPNDGIRAVTVQRDPTNAENAAWDEPSWVPRYTDETEYRDGVPEHIATAAQEATLCLSVGAYRAVGALARAVIEATAKAKGQTSGTLEKKIDALETAKHIREHTRDQAHEIRHFGNDMAHGDFVDPVDKEEAEEIIALMSEVLDEVYQSPYRLDQRRKARAAKKAAKSGA</sequence>
<reference evidence="2 3" key="1">
    <citation type="submission" date="2023-03" db="EMBL/GenBank/DDBJ databases">
        <title>YIM 133296 draft genome.</title>
        <authorList>
            <person name="Xiong L."/>
        </authorList>
    </citation>
    <scope>NUCLEOTIDE SEQUENCE [LARGE SCALE GENOMIC DNA]</scope>
    <source>
        <strain evidence="2 3">YIM 133296</strain>
    </source>
</reference>
<dbReference type="RefSeq" id="WP_277193323.1">
    <property type="nucleotide sequence ID" value="NZ_JAROAV010000049.1"/>
</dbReference>
<evidence type="ECO:0000259" key="1">
    <source>
        <dbReference type="Pfam" id="PF13643"/>
    </source>
</evidence>
<accession>A0ABT6CB23</accession>
<evidence type="ECO:0000313" key="2">
    <source>
        <dbReference type="EMBL" id="MDF8266093.1"/>
    </source>
</evidence>
<proteinExistence type="predicted"/>
<organism evidence="2 3">
    <name type="scientific">Luteipulveratus flavus</name>
    <dbReference type="NCBI Taxonomy" id="3031728"/>
    <lineage>
        <taxon>Bacteria</taxon>
        <taxon>Bacillati</taxon>
        <taxon>Actinomycetota</taxon>
        <taxon>Actinomycetes</taxon>
        <taxon>Micrococcales</taxon>
        <taxon>Dermacoccaceae</taxon>
        <taxon>Luteipulveratus</taxon>
    </lineage>
</organism>
<dbReference type="InterPro" id="IPR025285">
    <property type="entry name" value="DUF4145"/>
</dbReference>
<gene>
    <name evidence="2" type="ORF">P4R38_17730</name>
</gene>
<feature type="domain" description="DUF4145" evidence="1">
    <location>
        <begin position="101"/>
        <end position="189"/>
    </location>
</feature>
<evidence type="ECO:0000313" key="3">
    <source>
        <dbReference type="Proteomes" id="UP001528912"/>
    </source>
</evidence>